<protein>
    <submittedName>
        <fullName evidence="2">Uncharacterized protein</fullName>
    </submittedName>
</protein>
<dbReference type="Proteomes" id="UP001166286">
    <property type="component" value="Unassembled WGS sequence"/>
</dbReference>
<evidence type="ECO:0000256" key="1">
    <source>
        <dbReference type="SAM" id="MobiDB-lite"/>
    </source>
</evidence>
<evidence type="ECO:0000313" key="3">
    <source>
        <dbReference type="Proteomes" id="UP001166286"/>
    </source>
</evidence>
<evidence type="ECO:0000313" key="2">
    <source>
        <dbReference type="EMBL" id="KAK0517067.1"/>
    </source>
</evidence>
<gene>
    <name evidence="2" type="ORF">JMJ35_000222</name>
</gene>
<keyword evidence="3" id="KW-1185">Reference proteome</keyword>
<organism evidence="2 3">
    <name type="scientific">Cladonia borealis</name>
    <dbReference type="NCBI Taxonomy" id="184061"/>
    <lineage>
        <taxon>Eukaryota</taxon>
        <taxon>Fungi</taxon>
        <taxon>Dikarya</taxon>
        <taxon>Ascomycota</taxon>
        <taxon>Pezizomycotina</taxon>
        <taxon>Lecanoromycetes</taxon>
        <taxon>OSLEUM clade</taxon>
        <taxon>Lecanoromycetidae</taxon>
        <taxon>Lecanorales</taxon>
        <taxon>Lecanorineae</taxon>
        <taxon>Cladoniaceae</taxon>
        <taxon>Cladonia</taxon>
    </lineage>
</organism>
<dbReference type="EMBL" id="JAFEKC020000001">
    <property type="protein sequence ID" value="KAK0517067.1"/>
    <property type="molecule type" value="Genomic_DNA"/>
</dbReference>
<feature type="region of interest" description="Disordered" evidence="1">
    <location>
        <begin position="1"/>
        <end position="26"/>
    </location>
</feature>
<name>A0AA39R8W7_9LECA</name>
<dbReference type="AlphaFoldDB" id="A0AA39R8W7"/>
<feature type="compositionally biased region" description="Basic and acidic residues" evidence="1">
    <location>
        <begin position="12"/>
        <end position="26"/>
    </location>
</feature>
<proteinExistence type="predicted"/>
<comment type="caution">
    <text evidence="2">The sequence shown here is derived from an EMBL/GenBank/DDBJ whole genome shotgun (WGS) entry which is preliminary data.</text>
</comment>
<sequence length="134" mass="15898">MAKAKANFSCDHQNDKRPTIEPMRSETTESYSCKCEECVYWDANDLQNAIQDRNKAEKKRLRERMEAQKRVRNAPNFMKKYRKNDRWAEIMDEINETEPKIEAIARAEPGQIKEAWGTHRQLYPQWSPFMGSNI</sequence>
<accession>A0AA39R8W7</accession>
<reference evidence="2" key="1">
    <citation type="submission" date="2023-03" db="EMBL/GenBank/DDBJ databases">
        <title>Complete genome of Cladonia borealis.</title>
        <authorList>
            <person name="Park H."/>
        </authorList>
    </citation>
    <scope>NUCLEOTIDE SEQUENCE</scope>
    <source>
        <strain evidence="2">ANT050790</strain>
    </source>
</reference>